<dbReference type="Proteomes" id="UP000626109">
    <property type="component" value="Unassembled WGS sequence"/>
</dbReference>
<feature type="compositionally biased region" description="Low complexity" evidence="1">
    <location>
        <begin position="68"/>
        <end position="78"/>
    </location>
</feature>
<feature type="region of interest" description="Disordered" evidence="1">
    <location>
        <begin position="43"/>
        <end position="126"/>
    </location>
</feature>
<protein>
    <submittedName>
        <fullName evidence="2">Uncharacterized protein</fullName>
    </submittedName>
</protein>
<comment type="caution">
    <text evidence="2">The sequence shown here is derived from an EMBL/GenBank/DDBJ whole genome shotgun (WGS) entry which is preliminary data.</text>
</comment>
<dbReference type="AlphaFoldDB" id="A0A813KTZ6"/>
<gene>
    <name evidence="2" type="ORF">PGLA2088_LOCUS35408</name>
</gene>
<reference evidence="2" key="1">
    <citation type="submission" date="2021-02" db="EMBL/GenBank/DDBJ databases">
        <authorList>
            <person name="Dougan E. K."/>
            <person name="Rhodes N."/>
            <person name="Thang M."/>
            <person name="Chan C."/>
        </authorList>
    </citation>
    <scope>NUCLEOTIDE SEQUENCE</scope>
</reference>
<feature type="compositionally biased region" description="Polar residues" evidence="1">
    <location>
        <begin position="49"/>
        <end position="62"/>
    </location>
</feature>
<dbReference type="EMBL" id="CAJNNW010031832">
    <property type="protein sequence ID" value="CAE8709347.1"/>
    <property type="molecule type" value="Genomic_DNA"/>
</dbReference>
<feature type="compositionally biased region" description="Low complexity" evidence="1">
    <location>
        <begin position="115"/>
        <end position="126"/>
    </location>
</feature>
<evidence type="ECO:0000313" key="3">
    <source>
        <dbReference type="Proteomes" id="UP000626109"/>
    </source>
</evidence>
<sequence length="126" mass="13724">MEWSGVECGVEWSRVWSGVWSGVWNGVEWSGMERNEALKGDCGRAWTASPHSNATSSASVTADGTARSSGPGPGSVSVITQPLERKGRGGGPMQPRHNTSLPCWFKENIWSTGRQGQQQQQQQQHQ</sequence>
<name>A0A813KTZ6_POLGL</name>
<evidence type="ECO:0000313" key="2">
    <source>
        <dbReference type="EMBL" id="CAE8709347.1"/>
    </source>
</evidence>
<accession>A0A813KTZ6</accession>
<organism evidence="2 3">
    <name type="scientific">Polarella glacialis</name>
    <name type="common">Dinoflagellate</name>
    <dbReference type="NCBI Taxonomy" id="89957"/>
    <lineage>
        <taxon>Eukaryota</taxon>
        <taxon>Sar</taxon>
        <taxon>Alveolata</taxon>
        <taxon>Dinophyceae</taxon>
        <taxon>Suessiales</taxon>
        <taxon>Suessiaceae</taxon>
        <taxon>Polarella</taxon>
    </lineage>
</organism>
<evidence type="ECO:0000256" key="1">
    <source>
        <dbReference type="SAM" id="MobiDB-lite"/>
    </source>
</evidence>
<proteinExistence type="predicted"/>